<sequence length="333" mass="37117">MIRFARIYFVRGDMPSHTRTRYEVKDPPCSGHGHVAIIPGDKRSTLLSPFSLQAWQVSNTCDEMRSAEYVDCPPEKLASFIYKAWEECIKLGFQRDFGVAAMVLTELGQPVPKYLPPPVDESKREESKRGGKPVNEEALRPCKPTSKRGEVAAFFMQDEPQSLHEAMARLGLTRSGVLSHLFTLNKDHGVGYELVSDCARLVVPEGFDLFAWVEPERPARAEKPARTNEDGTPYEPKKRTSGKPVVPEALKPIPEPGKRATVARFFVSGFHDLAEVCSKLDLDRSAVLSHLFTINKENGLGYELSEDGKCARLIVPEGHVVFGPKVPRTKKGE</sequence>
<name>A0A0S0N789_9CAUD</name>
<dbReference type="Proteomes" id="UP000203864">
    <property type="component" value="Segment"/>
</dbReference>
<protein>
    <submittedName>
        <fullName evidence="2">Uncharacterized protein</fullName>
    </submittedName>
</protein>
<dbReference type="OrthoDB" id="20258at10239"/>
<evidence type="ECO:0000313" key="2">
    <source>
        <dbReference type="EMBL" id="ALH23490.1"/>
    </source>
</evidence>
<evidence type="ECO:0000313" key="3">
    <source>
        <dbReference type="Proteomes" id="UP000203864"/>
    </source>
</evidence>
<proteinExistence type="predicted"/>
<reference evidence="2 3" key="1">
    <citation type="journal article" date="2012" name="Appl. Environ. Microbiol.">
        <title>High Diversity and Novel Species of Pseudomonas aeruginosa Bacteriophages.</title>
        <authorList>
            <person name="Sepulveda-Robles O."/>
            <person name="Kameyama L."/>
            <person name="Guarneros G."/>
        </authorList>
    </citation>
    <scope>NUCLEOTIDE SEQUENCE [LARGE SCALE GENOMIC DNA]</scope>
</reference>
<feature type="region of interest" description="Disordered" evidence="1">
    <location>
        <begin position="114"/>
        <end position="142"/>
    </location>
</feature>
<keyword evidence="3" id="KW-1185">Reference proteome</keyword>
<dbReference type="GeneID" id="26626417"/>
<dbReference type="RefSeq" id="YP_009199494.1">
    <property type="nucleotide sequence ID" value="NC_028809.1"/>
</dbReference>
<dbReference type="EMBL" id="JQ067093">
    <property type="protein sequence ID" value="ALH23490.1"/>
    <property type="molecule type" value="Genomic_DNA"/>
</dbReference>
<dbReference type="KEGG" id="vg:26626417"/>
<organism evidence="2 3">
    <name type="scientific">Pseudomonas phage PaMx74</name>
    <dbReference type="NCBI Taxonomy" id="1175663"/>
    <lineage>
        <taxon>Viruses</taxon>
        <taxon>Duplodnaviria</taxon>
        <taxon>Heunggongvirae</taxon>
        <taxon>Uroviricota</taxon>
        <taxon>Caudoviricetes</taxon>
        <taxon>Mesyanzhinovviridae</taxon>
        <taxon>Bradleyvirinae</taxon>
        <taxon>Cinvestavvirus</taxon>
        <taxon>Cinvestavvirus PaMx74</taxon>
        <taxon>Pamexvirus PaMx74</taxon>
    </lineage>
</organism>
<feature type="compositionally biased region" description="Basic and acidic residues" evidence="1">
    <location>
        <begin position="218"/>
        <end position="229"/>
    </location>
</feature>
<evidence type="ECO:0000256" key="1">
    <source>
        <dbReference type="SAM" id="MobiDB-lite"/>
    </source>
</evidence>
<feature type="compositionally biased region" description="Basic and acidic residues" evidence="1">
    <location>
        <begin position="120"/>
        <end position="140"/>
    </location>
</feature>
<accession>A0A0S0N789</accession>
<gene>
    <name evidence="2" type="ORF">PaMx74_55</name>
</gene>
<feature type="region of interest" description="Disordered" evidence="1">
    <location>
        <begin position="218"/>
        <end position="252"/>
    </location>
</feature>